<evidence type="ECO:0000256" key="5">
    <source>
        <dbReference type="ARBA" id="ARBA00023163"/>
    </source>
</evidence>
<dbReference type="FunFam" id="1.10.260.40:FF:000002">
    <property type="entry name" value="HTH-type transcriptional repressor PurR"/>
    <property type="match status" value="1"/>
</dbReference>
<dbReference type="CDD" id="cd01392">
    <property type="entry name" value="HTH_LacI"/>
    <property type="match status" value="1"/>
</dbReference>
<dbReference type="InterPro" id="IPR028082">
    <property type="entry name" value="Peripla_BP_I"/>
</dbReference>
<reference evidence="7 8" key="1">
    <citation type="submission" date="2019-11" db="EMBL/GenBank/DDBJ databases">
        <title>Gracilibacillus salitolerans sp. nov., a moderate halophile isolated from a saline soil in northwest China.</title>
        <authorList>
            <person name="Gan L."/>
        </authorList>
    </citation>
    <scope>NUCLEOTIDE SEQUENCE [LARGE SCALE GENOMIC DNA]</scope>
    <source>
        <strain evidence="7 8">SCU50</strain>
    </source>
</reference>
<evidence type="ECO:0000313" key="8">
    <source>
        <dbReference type="Proteomes" id="UP000339690"/>
    </source>
</evidence>
<dbReference type="Pfam" id="PF00532">
    <property type="entry name" value="Peripla_BP_1"/>
    <property type="match status" value="1"/>
</dbReference>
<gene>
    <name evidence="7" type="ORF">GI584_05865</name>
</gene>
<dbReference type="Pfam" id="PF00356">
    <property type="entry name" value="LacI"/>
    <property type="match status" value="1"/>
</dbReference>
<keyword evidence="2" id="KW-0678">Repressor</keyword>
<evidence type="ECO:0000256" key="2">
    <source>
        <dbReference type="ARBA" id="ARBA00022491"/>
    </source>
</evidence>
<accession>A0A5Q2TJQ0</accession>
<dbReference type="GO" id="GO:0000976">
    <property type="term" value="F:transcription cis-regulatory region binding"/>
    <property type="evidence" value="ECO:0007669"/>
    <property type="project" value="TreeGrafter"/>
</dbReference>
<dbReference type="AlphaFoldDB" id="A0A5Q2TJQ0"/>
<evidence type="ECO:0000256" key="4">
    <source>
        <dbReference type="ARBA" id="ARBA00023125"/>
    </source>
</evidence>
<dbReference type="InterPro" id="IPR000843">
    <property type="entry name" value="HTH_LacI"/>
</dbReference>
<feature type="domain" description="HTH lacI-type" evidence="6">
    <location>
        <begin position="2"/>
        <end position="56"/>
    </location>
</feature>
<dbReference type="PRINTS" id="PR00036">
    <property type="entry name" value="HTHLACI"/>
</dbReference>
<name>A0A5Q2TJQ0_9BACI</name>
<dbReference type="SUPFAM" id="SSF47413">
    <property type="entry name" value="lambda repressor-like DNA-binding domains"/>
    <property type="match status" value="1"/>
</dbReference>
<dbReference type="EMBL" id="CP045915">
    <property type="protein sequence ID" value="QGH33568.1"/>
    <property type="molecule type" value="Genomic_DNA"/>
</dbReference>
<keyword evidence="3" id="KW-0805">Transcription regulation</keyword>
<dbReference type="Gene3D" id="3.40.50.2300">
    <property type="match status" value="2"/>
</dbReference>
<keyword evidence="5" id="KW-0804">Transcription</keyword>
<dbReference type="RefSeq" id="WP_100361581.1">
    <property type="nucleotide sequence ID" value="NZ_CP045915.1"/>
</dbReference>
<keyword evidence="4 7" id="KW-0238">DNA-binding</keyword>
<evidence type="ECO:0000256" key="3">
    <source>
        <dbReference type="ARBA" id="ARBA00023015"/>
    </source>
</evidence>
<dbReference type="SUPFAM" id="SSF53822">
    <property type="entry name" value="Periplasmic binding protein-like I"/>
    <property type="match status" value="1"/>
</dbReference>
<organism evidence="7 8">
    <name type="scientific">Gracilibacillus salitolerans</name>
    <dbReference type="NCBI Taxonomy" id="2663022"/>
    <lineage>
        <taxon>Bacteria</taxon>
        <taxon>Bacillati</taxon>
        <taxon>Bacillota</taxon>
        <taxon>Bacilli</taxon>
        <taxon>Bacillales</taxon>
        <taxon>Bacillaceae</taxon>
        <taxon>Gracilibacillus</taxon>
    </lineage>
</organism>
<dbReference type="Gene3D" id="1.10.260.40">
    <property type="entry name" value="lambda repressor-like DNA-binding domains"/>
    <property type="match status" value="1"/>
</dbReference>
<sequence>MVTIYDIAKLANVSPMTVSRVINNTGNTSEAIREKVNKAIDELEYIPNSSARSLTLKESKLLTLLISDIANPFFTKLARGAEDKARELGYQLMLCNTDENIEKEKEYINVIISTGADGVLFSPANNSSSKHIKLFNKHKIPFVLVDRDIPKTKVDKVLGDNYAGTKLLLNHLFECGHKRIALINGPNNVFTAIARKEAYKEVHQLLGLTVNEELMYELHYNRNNDAEHIVMKLLNLPKNKRPTALFASNNSIAIDMVKALHALNINVPDEISVVCFDDLDPNSAINPFLTVVMQPAYDFGYIGTQLLIDRIKNNSSSNKHREVILKPEFLLRDSTKSIVDR</sequence>
<evidence type="ECO:0000256" key="1">
    <source>
        <dbReference type="ARBA" id="ARBA00019435"/>
    </source>
</evidence>
<dbReference type="PROSITE" id="PS50932">
    <property type="entry name" value="HTH_LACI_2"/>
    <property type="match status" value="1"/>
</dbReference>
<dbReference type="KEGG" id="grc:GI584_05865"/>
<keyword evidence="8" id="KW-1185">Reference proteome</keyword>
<dbReference type="InterPro" id="IPR010982">
    <property type="entry name" value="Lambda_DNA-bd_dom_sf"/>
</dbReference>
<dbReference type="PANTHER" id="PTHR30146:SF148">
    <property type="entry name" value="HTH-TYPE TRANSCRIPTIONAL REPRESSOR PURR-RELATED"/>
    <property type="match status" value="1"/>
</dbReference>
<dbReference type="GO" id="GO:0003700">
    <property type="term" value="F:DNA-binding transcription factor activity"/>
    <property type="evidence" value="ECO:0007669"/>
    <property type="project" value="TreeGrafter"/>
</dbReference>
<protein>
    <recommendedName>
        <fullName evidence="1">Catabolite control protein A</fullName>
    </recommendedName>
</protein>
<dbReference type="Proteomes" id="UP000339690">
    <property type="component" value="Chromosome"/>
</dbReference>
<evidence type="ECO:0000313" key="7">
    <source>
        <dbReference type="EMBL" id="QGH33568.1"/>
    </source>
</evidence>
<dbReference type="InterPro" id="IPR001761">
    <property type="entry name" value="Peripla_BP/Lac1_sug-bd_dom"/>
</dbReference>
<dbReference type="PANTHER" id="PTHR30146">
    <property type="entry name" value="LACI-RELATED TRANSCRIPTIONAL REPRESSOR"/>
    <property type="match status" value="1"/>
</dbReference>
<evidence type="ECO:0000259" key="6">
    <source>
        <dbReference type="PROSITE" id="PS50932"/>
    </source>
</evidence>
<proteinExistence type="predicted"/>
<dbReference type="SMART" id="SM00354">
    <property type="entry name" value="HTH_LACI"/>
    <property type="match status" value="1"/>
</dbReference>
<dbReference type="PROSITE" id="PS00356">
    <property type="entry name" value="HTH_LACI_1"/>
    <property type="match status" value="1"/>
</dbReference>